<feature type="transmembrane region" description="Helical" evidence="1">
    <location>
        <begin position="40"/>
        <end position="58"/>
    </location>
</feature>
<keyword evidence="3" id="KW-1185">Reference proteome</keyword>
<dbReference type="AlphaFoldDB" id="A0A0Q0YJF7"/>
<evidence type="ECO:0000313" key="2">
    <source>
        <dbReference type="EMBL" id="KQB86956.1"/>
    </source>
</evidence>
<feature type="transmembrane region" description="Helical" evidence="1">
    <location>
        <begin position="237"/>
        <end position="262"/>
    </location>
</feature>
<comment type="caution">
    <text evidence="2">The sequence shown here is derived from an EMBL/GenBank/DDBJ whole genome shotgun (WGS) entry which is preliminary data.</text>
</comment>
<feature type="transmembrane region" description="Helical" evidence="1">
    <location>
        <begin position="78"/>
        <end position="97"/>
    </location>
</feature>
<keyword evidence="1" id="KW-1133">Transmembrane helix</keyword>
<gene>
    <name evidence="2" type="ORF">Clow_00001</name>
</gene>
<feature type="transmembrane region" description="Helical" evidence="1">
    <location>
        <begin position="169"/>
        <end position="192"/>
    </location>
</feature>
<organism evidence="2 3">
    <name type="scientific">Corynebacterium lowii</name>
    <dbReference type="NCBI Taxonomy" id="1544413"/>
    <lineage>
        <taxon>Bacteria</taxon>
        <taxon>Bacillati</taxon>
        <taxon>Actinomycetota</taxon>
        <taxon>Actinomycetes</taxon>
        <taxon>Mycobacteriales</taxon>
        <taxon>Corynebacteriaceae</taxon>
        <taxon>Corynebacterium</taxon>
    </lineage>
</organism>
<feature type="transmembrane region" description="Helical" evidence="1">
    <location>
        <begin position="103"/>
        <end position="118"/>
    </location>
</feature>
<sequence length="362" mass="40077">MQGVKLWWGLTEKMKPVLWLAWTFALSTLGFPELGESWFRFAWVLLCVVLIMGMSWRFDAGYAALNLPLKIWRGHQRIDTSLILVSMLTVILCRTSWGSPKQIFFLLVVLAAAGRHLFGRTRQASSYLGESLASRLSAHASAEEPKKKKDTWIPYPETLLGQSILRLQLGFSVGLVVATLIGAFLSRFISWIFHTPPIPVSGGLLVVVWMFIFFFGLDRIQDSYWQWIRFGGSRTQWARWTAVINVGLVLVAIAVGTVAGIIVGEGLAQGALAGAMCGIYLIPVLILSAVGGRHNWFACCVFVLGMASVLVLFGMDKIGLNQWLLLQGGLTAFILLLLPRLVRHAGHELRGLSAFFGTKART</sequence>
<dbReference type="STRING" id="1544413.Clow_00001"/>
<keyword evidence="1" id="KW-0812">Transmembrane</keyword>
<reference evidence="2 3" key="1">
    <citation type="submission" date="2015-10" db="EMBL/GenBank/DDBJ databases">
        <title>Corynebacteirum lowii and Corynebacterium oculi species nova, derived from human clinical disease and and emended description of Corynebacterium mastiditis.</title>
        <authorList>
            <person name="Bernard K."/>
            <person name="Pacheco A.L."/>
            <person name="Mcdougall C."/>
            <person name="Burtx T."/>
            <person name="Weibe D."/>
            <person name="Tyler S."/>
            <person name="Olson A.B."/>
            <person name="Cnockaert M."/>
            <person name="Eguchi H."/>
            <person name="Kuwahara T."/>
            <person name="Nakayama-Imaohji H."/>
            <person name="Boudewijins M."/>
            <person name="Van Hoecke F."/>
            <person name="Bernier A.-M."/>
            <person name="Vandamme P."/>
        </authorList>
    </citation>
    <scope>NUCLEOTIDE SEQUENCE [LARGE SCALE GENOMIC DNA]</scope>
    <source>
        <strain evidence="2 3">NML 130206</strain>
    </source>
</reference>
<accession>A0A0Q0YJF7</accession>
<feature type="transmembrane region" description="Helical" evidence="1">
    <location>
        <begin position="198"/>
        <end position="217"/>
    </location>
</feature>
<feature type="transmembrane region" description="Helical" evidence="1">
    <location>
        <begin position="268"/>
        <end position="289"/>
    </location>
</feature>
<protein>
    <submittedName>
        <fullName evidence="2">Uncharacterized protein</fullName>
    </submittedName>
</protein>
<proteinExistence type="predicted"/>
<evidence type="ECO:0000256" key="1">
    <source>
        <dbReference type="SAM" id="Phobius"/>
    </source>
</evidence>
<feature type="transmembrane region" description="Helical" evidence="1">
    <location>
        <begin position="296"/>
        <end position="315"/>
    </location>
</feature>
<dbReference type="EMBL" id="LKEV01000001">
    <property type="protein sequence ID" value="KQB86956.1"/>
    <property type="molecule type" value="Genomic_DNA"/>
</dbReference>
<name>A0A0Q0YJF7_9CORY</name>
<dbReference type="Proteomes" id="UP000050488">
    <property type="component" value="Unassembled WGS sequence"/>
</dbReference>
<feature type="transmembrane region" description="Helical" evidence="1">
    <location>
        <begin position="321"/>
        <end position="342"/>
    </location>
</feature>
<dbReference type="PATRIC" id="fig|1544413.3.peg.1"/>
<keyword evidence="1" id="KW-0472">Membrane</keyword>
<evidence type="ECO:0000313" key="3">
    <source>
        <dbReference type="Proteomes" id="UP000050488"/>
    </source>
</evidence>